<gene>
    <name evidence="20" type="ORF">HMF7854_03110</name>
</gene>
<evidence type="ECO:0000259" key="18">
    <source>
        <dbReference type="Pfam" id="PF00593"/>
    </source>
</evidence>
<feature type="chain" id="PRO_5019147839" evidence="17">
    <location>
        <begin position="20"/>
        <end position="712"/>
    </location>
</feature>
<evidence type="ECO:0000256" key="5">
    <source>
        <dbReference type="ARBA" id="ARBA00022496"/>
    </source>
</evidence>
<keyword evidence="10 16" id="KW-0798">TonB box</keyword>
<dbReference type="SUPFAM" id="SSF56935">
    <property type="entry name" value="Porins"/>
    <property type="match status" value="1"/>
</dbReference>
<dbReference type="Gene3D" id="2.170.130.10">
    <property type="entry name" value="TonB-dependent receptor, plug domain"/>
    <property type="match status" value="1"/>
</dbReference>
<evidence type="ECO:0000256" key="6">
    <source>
        <dbReference type="ARBA" id="ARBA00022692"/>
    </source>
</evidence>
<dbReference type="InterPro" id="IPR010917">
    <property type="entry name" value="TonB_rcpt_CS"/>
</dbReference>
<dbReference type="NCBIfam" id="TIGR01783">
    <property type="entry name" value="TonB-siderophor"/>
    <property type="match status" value="1"/>
</dbReference>
<keyword evidence="3 14" id="KW-0813">Transport</keyword>
<keyword evidence="9" id="KW-0406">Ion transport</keyword>
<sequence>MRRCLLLLTPMLLPATAQAAEETAEQPIIVTGERINYDVRHSSTATKTDTDLKDVPQAVSVISAEQIGDQAMRSIGDVLRYVPGVALNGGEGHRDQIAIRGNATTADFFLDGLRDDVQFYRPLYNLERVEVLKGPNAMIFGRGGGGGIVNRVTKRAEWRPFAAGSLSLDSHGAGDVELDLDAPLSATLAGRLNALAERVDNRRNATGRREAINPTLGWRPSERTRIDLGFEAVHDRRLIDRGVPSDARGRGLPSISDPARPLTGFGETLFGDRNVNRTRFDSQVSTLFVEHRFSEAVRMNAKALYGHYDKFYRNEMAASPADEFTSGGVTSTRVGIEAYQSRTKRRNLQLQDDLIAEVSTGPVRHTLVAGVDYSRQRTFADRQQGFFASSPFTASSNRRYYALLQPTLDLPAVTFTCVVGLGCNDATSHAEALGAYVQDQARIGEHVEILAGLRRDHFKLRVEDRVAGRTLRRSDDLWSPRLGLVLKPSEALSIYGSYSRSFLPQSGDQFSSLDPTTAALKPEKFVNREVGAKWRALPNLDLTLAAYVLDRANTRAADPVSGLTVLTGAQRSKGVELGVQGRVGRLSLSGGAALQDAEIRRTTTAAPAGRKVALVPRFQASLWGRYDVTRALGLGAGVYHQSKSFASISNAVVLPAFTRVDGAAFVKLTSRVEAQLNVENLLGNRYTALAGNDNNLTPGNPRTVRATLRFGF</sequence>
<keyword evidence="6 14" id="KW-0812">Transmembrane</keyword>
<dbReference type="InterPro" id="IPR012910">
    <property type="entry name" value="Plug_dom"/>
</dbReference>
<keyword evidence="5" id="KW-0410">Iron transport</keyword>
<evidence type="ECO:0000256" key="1">
    <source>
        <dbReference type="ARBA" id="ARBA00004571"/>
    </source>
</evidence>
<dbReference type="PROSITE" id="PS01156">
    <property type="entry name" value="TONB_DEPENDENT_REC_2"/>
    <property type="match status" value="1"/>
</dbReference>
<evidence type="ECO:0000256" key="7">
    <source>
        <dbReference type="ARBA" id="ARBA00022729"/>
    </source>
</evidence>
<comment type="subcellular location">
    <subcellularLocation>
        <location evidence="1 14">Cell outer membrane</location>
        <topology evidence="1 14">Multi-pass membrane protein</topology>
    </subcellularLocation>
</comment>
<dbReference type="Pfam" id="PF00593">
    <property type="entry name" value="TonB_dep_Rec_b-barrel"/>
    <property type="match status" value="1"/>
</dbReference>
<dbReference type="GO" id="GO:0015344">
    <property type="term" value="F:siderophore uptake transmembrane transporter activity"/>
    <property type="evidence" value="ECO:0007669"/>
    <property type="project" value="TreeGrafter"/>
</dbReference>
<dbReference type="InterPro" id="IPR000531">
    <property type="entry name" value="Beta-barrel_TonB"/>
</dbReference>
<evidence type="ECO:0000256" key="9">
    <source>
        <dbReference type="ARBA" id="ARBA00023065"/>
    </source>
</evidence>
<dbReference type="PROSITE" id="PS52016">
    <property type="entry name" value="TONB_DEPENDENT_REC_3"/>
    <property type="match status" value="1"/>
</dbReference>
<comment type="similarity">
    <text evidence="2 14 16">Belongs to the TonB-dependent receptor family.</text>
</comment>
<dbReference type="GO" id="GO:0038023">
    <property type="term" value="F:signaling receptor activity"/>
    <property type="evidence" value="ECO:0007669"/>
    <property type="project" value="InterPro"/>
</dbReference>
<proteinExistence type="inferred from homology"/>
<evidence type="ECO:0000256" key="14">
    <source>
        <dbReference type="PROSITE-ProRule" id="PRU01360"/>
    </source>
</evidence>
<dbReference type="AlphaFoldDB" id="A0A429V7N4"/>
<evidence type="ECO:0000256" key="10">
    <source>
        <dbReference type="ARBA" id="ARBA00023077"/>
    </source>
</evidence>
<dbReference type="PANTHER" id="PTHR32552:SF68">
    <property type="entry name" value="FERRICHROME OUTER MEMBRANE TRANSPORTER_PHAGE RECEPTOR"/>
    <property type="match status" value="1"/>
</dbReference>
<comment type="caution">
    <text evidence="20">The sequence shown here is derived from an EMBL/GenBank/DDBJ whole genome shotgun (WGS) entry which is preliminary data.</text>
</comment>
<evidence type="ECO:0000256" key="13">
    <source>
        <dbReference type="ARBA" id="ARBA00023237"/>
    </source>
</evidence>
<evidence type="ECO:0000256" key="16">
    <source>
        <dbReference type="RuleBase" id="RU003357"/>
    </source>
</evidence>
<name>A0A429V7N4_9SPHN</name>
<feature type="domain" description="TonB-dependent receptor plug" evidence="19">
    <location>
        <begin position="52"/>
        <end position="148"/>
    </location>
</feature>
<evidence type="ECO:0000256" key="4">
    <source>
        <dbReference type="ARBA" id="ARBA00022452"/>
    </source>
</evidence>
<dbReference type="FunFam" id="2.170.130.10:FF:000001">
    <property type="entry name" value="Catecholate siderophore TonB-dependent receptor"/>
    <property type="match status" value="1"/>
</dbReference>
<feature type="signal peptide" evidence="17">
    <location>
        <begin position="1"/>
        <end position="19"/>
    </location>
</feature>
<dbReference type="InterPro" id="IPR037066">
    <property type="entry name" value="Plug_dom_sf"/>
</dbReference>
<dbReference type="Gene3D" id="2.40.170.20">
    <property type="entry name" value="TonB-dependent receptor, beta-barrel domain"/>
    <property type="match status" value="1"/>
</dbReference>
<keyword evidence="7 17" id="KW-0732">Signal</keyword>
<evidence type="ECO:0000256" key="11">
    <source>
        <dbReference type="ARBA" id="ARBA00023136"/>
    </source>
</evidence>
<keyword evidence="12 20" id="KW-0675">Receptor</keyword>
<evidence type="ECO:0000259" key="19">
    <source>
        <dbReference type="Pfam" id="PF07715"/>
    </source>
</evidence>
<dbReference type="RefSeq" id="WP_126717761.1">
    <property type="nucleotide sequence ID" value="NZ_RWJF01000001.1"/>
</dbReference>
<dbReference type="GO" id="GO:0009279">
    <property type="term" value="C:cell outer membrane"/>
    <property type="evidence" value="ECO:0007669"/>
    <property type="project" value="UniProtKB-SubCell"/>
</dbReference>
<feature type="domain" description="TonB-dependent receptor-like beta-barrel" evidence="18">
    <location>
        <begin position="218"/>
        <end position="681"/>
    </location>
</feature>
<protein>
    <submittedName>
        <fullName evidence="20">TonB-dependent siderophore receptor</fullName>
    </submittedName>
</protein>
<evidence type="ECO:0000313" key="20">
    <source>
        <dbReference type="EMBL" id="RST29924.1"/>
    </source>
</evidence>
<dbReference type="Pfam" id="PF07715">
    <property type="entry name" value="Plug"/>
    <property type="match status" value="1"/>
</dbReference>
<dbReference type="OrthoDB" id="9760333at2"/>
<evidence type="ECO:0000256" key="8">
    <source>
        <dbReference type="ARBA" id="ARBA00023004"/>
    </source>
</evidence>
<evidence type="ECO:0000256" key="15">
    <source>
        <dbReference type="PROSITE-ProRule" id="PRU10144"/>
    </source>
</evidence>
<evidence type="ECO:0000313" key="21">
    <source>
        <dbReference type="Proteomes" id="UP000274661"/>
    </source>
</evidence>
<keyword evidence="4 14" id="KW-1134">Transmembrane beta strand</keyword>
<dbReference type="Proteomes" id="UP000274661">
    <property type="component" value="Unassembled WGS sequence"/>
</dbReference>
<evidence type="ECO:0000256" key="17">
    <source>
        <dbReference type="SAM" id="SignalP"/>
    </source>
</evidence>
<dbReference type="PANTHER" id="PTHR32552">
    <property type="entry name" value="FERRICHROME IRON RECEPTOR-RELATED"/>
    <property type="match status" value="1"/>
</dbReference>
<dbReference type="CDD" id="cd01347">
    <property type="entry name" value="ligand_gated_channel"/>
    <property type="match status" value="1"/>
</dbReference>
<dbReference type="EMBL" id="RWJF01000001">
    <property type="protein sequence ID" value="RST29924.1"/>
    <property type="molecule type" value="Genomic_DNA"/>
</dbReference>
<dbReference type="InterPro" id="IPR036942">
    <property type="entry name" value="Beta-barrel_TonB_sf"/>
</dbReference>
<dbReference type="InterPro" id="IPR010105">
    <property type="entry name" value="TonB_sidphr_rcpt"/>
</dbReference>
<keyword evidence="13 14" id="KW-0998">Cell outer membrane</keyword>
<evidence type="ECO:0000256" key="2">
    <source>
        <dbReference type="ARBA" id="ARBA00009810"/>
    </source>
</evidence>
<dbReference type="InterPro" id="IPR039426">
    <property type="entry name" value="TonB-dep_rcpt-like"/>
</dbReference>
<accession>A0A429V7N4</accession>
<dbReference type="GO" id="GO:0015891">
    <property type="term" value="P:siderophore transport"/>
    <property type="evidence" value="ECO:0007669"/>
    <property type="project" value="InterPro"/>
</dbReference>
<keyword evidence="11 14" id="KW-0472">Membrane</keyword>
<reference evidence="20 21" key="1">
    <citation type="submission" date="2018-12" db="EMBL/GenBank/DDBJ databases">
        <title>Sphingomonas sp. HMF7854 Genome sequencing and assembly.</title>
        <authorList>
            <person name="Cha I."/>
            <person name="Kang H."/>
            <person name="Kim H."/>
            <person name="Kang J."/>
            <person name="Joh K."/>
        </authorList>
    </citation>
    <scope>NUCLEOTIDE SEQUENCE [LARGE SCALE GENOMIC DNA]</scope>
    <source>
        <strain evidence="20 21">HMF7854</strain>
    </source>
</reference>
<keyword evidence="21" id="KW-1185">Reference proteome</keyword>
<keyword evidence="8" id="KW-0408">Iron</keyword>
<evidence type="ECO:0000256" key="3">
    <source>
        <dbReference type="ARBA" id="ARBA00022448"/>
    </source>
</evidence>
<organism evidence="20 21">
    <name type="scientific">Sphingomonas ginkgonis</name>
    <dbReference type="NCBI Taxonomy" id="2315330"/>
    <lineage>
        <taxon>Bacteria</taxon>
        <taxon>Pseudomonadati</taxon>
        <taxon>Pseudomonadota</taxon>
        <taxon>Alphaproteobacteria</taxon>
        <taxon>Sphingomonadales</taxon>
        <taxon>Sphingomonadaceae</taxon>
        <taxon>Sphingomonas</taxon>
    </lineage>
</organism>
<evidence type="ECO:0000256" key="12">
    <source>
        <dbReference type="ARBA" id="ARBA00023170"/>
    </source>
</evidence>
<feature type="short sequence motif" description="TonB C-terminal box" evidence="15">
    <location>
        <begin position="695"/>
        <end position="712"/>
    </location>
</feature>